<dbReference type="AlphaFoldDB" id="A0A9D2P646"/>
<evidence type="ECO:0000313" key="2">
    <source>
        <dbReference type="EMBL" id="HJC43314.1"/>
    </source>
</evidence>
<reference evidence="2" key="1">
    <citation type="journal article" date="2021" name="PeerJ">
        <title>Extensive microbial diversity within the chicken gut microbiome revealed by metagenomics and culture.</title>
        <authorList>
            <person name="Gilroy R."/>
            <person name="Ravi A."/>
            <person name="Getino M."/>
            <person name="Pursley I."/>
            <person name="Horton D.L."/>
            <person name="Alikhan N.F."/>
            <person name="Baker D."/>
            <person name="Gharbi K."/>
            <person name="Hall N."/>
            <person name="Watson M."/>
            <person name="Adriaenssens E.M."/>
            <person name="Foster-Nyarko E."/>
            <person name="Jarju S."/>
            <person name="Secka A."/>
            <person name="Antonio M."/>
            <person name="Oren A."/>
            <person name="Chaudhuri R.R."/>
            <person name="La Ragione R."/>
            <person name="Hildebrand F."/>
            <person name="Pallen M.J."/>
        </authorList>
    </citation>
    <scope>NUCLEOTIDE SEQUENCE</scope>
    <source>
        <strain evidence="2">CHK165-2605</strain>
    </source>
</reference>
<comment type="caution">
    <text evidence="2">The sequence shown here is derived from an EMBL/GenBank/DDBJ whole genome shotgun (WGS) entry which is preliminary data.</text>
</comment>
<proteinExistence type="predicted"/>
<feature type="transmembrane region" description="Helical" evidence="1">
    <location>
        <begin position="83"/>
        <end position="103"/>
    </location>
</feature>
<reference evidence="2" key="2">
    <citation type="submission" date="2021-04" db="EMBL/GenBank/DDBJ databases">
        <authorList>
            <person name="Gilroy R."/>
        </authorList>
    </citation>
    <scope>NUCLEOTIDE SEQUENCE</scope>
    <source>
        <strain evidence="2">CHK165-2605</strain>
    </source>
</reference>
<feature type="transmembrane region" description="Helical" evidence="1">
    <location>
        <begin position="124"/>
        <end position="146"/>
    </location>
</feature>
<keyword evidence="1" id="KW-0812">Transmembrane</keyword>
<dbReference type="Proteomes" id="UP000823895">
    <property type="component" value="Unassembled WGS sequence"/>
</dbReference>
<feature type="transmembrane region" description="Helical" evidence="1">
    <location>
        <begin position="152"/>
        <end position="178"/>
    </location>
</feature>
<sequence length="189" mass="20904">MEDKDIKIIDDETKEKIKKQVNDTKEKSLNGLRVVLAKLNPKTAGLLTVVTAVITFIVAYNGVKNILFNVALYNPVKGLASCWLWIVAIIVLGWFLGEVLEHCKEMDSISIALFGRRLPKAAKGFKAAGTFFNVISWISAIFGLISTYQTYGFGWVLLLGLDSAVTGWFTSIALKLIASLLDDSLFKKE</sequence>
<organism evidence="2 3">
    <name type="scientific">Candidatus Mediterraneibacter gallistercoris</name>
    <dbReference type="NCBI Taxonomy" id="2838671"/>
    <lineage>
        <taxon>Bacteria</taxon>
        <taxon>Bacillati</taxon>
        <taxon>Bacillota</taxon>
        <taxon>Clostridia</taxon>
        <taxon>Lachnospirales</taxon>
        <taxon>Lachnospiraceae</taxon>
        <taxon>Mediterraneibacter</taxon>
    </lineage>
</organism>
<evidence type="ECO:0000256" key="1">
    <source>
        <dbReference type="SAM" id="Phobius"/>
    </source>
</evidence>
<name>A0A9D2P646_9FIRM</name>
<feature type="transmembrane region" description="Helical" evidence="1">
    <location>
        <begin position="43"/>
        <end position="63"/>
    </location>
</feature>
<gene>
    <name evidence="2" type="ORF">H9756_06490</name>
</gene>
<evidence type="ECO:0000313" key="3">
    <source>
        <dbReference type="Proteomes" id="UP000823895"/>
    </source>
</evidence>
<accession>A0A9D2P646</accession>
<keyword evidence="1" id="KW-0472">Membrane</keyword>
<protein>
    <submittedName>
        <fullName evidence="2">Uncharacterized protein</fullName>
    </submittedName>
</protein>
<dbReference type="EMBL" id="DWWI01000141">
    <property type="protein sequence ID" value="HJC43314.1"/>
    <property type="molecule type" value="Genomic_DNA"/>
</dbReference>
<keyword evidence="1" id="KW-1133">Transmembrane helix</keyword>